<dbReference type="EMBL" id="CABFNO020001323">
    <property type="protein sequence ID" value="CAG9981315.1"/>
    <property type="molecule type" value="Genomic_DNA"/>
</dbReference>
<gene>
    <name evidence="6" type="ORF">CBYS24578_00008301</name>
</gene>
<feature type="transmembrane region" description="Helical" evidence="5">
    <location>
        <begin position="416"/>
        <end position="435"/>
    </location>
</feature>
<evidence type="ECO:0008006" key="8">
    <source>
        <dbReference type="Google" id="ProtNLM"/>
    </source>
</evidence>
<comment type="subcellular location">
    <subcellularLocation>
        <location evidence="1">Membrane</location>
        <topology evidence="1">Multi-pass membrane protein</topology>
    </subcellularLocation>
</comment>
<feature type="transmembrane region" description="Helical" evidence="5">
    <location>
        <begin position="330"/>
        <end position="354"/>
    </location>
</feature>
<feature type="transmembrane region" description="Helical" evidence="5">
    <location>
        <begin position="484"/>
        <end position="502"/>
    </location>
</feature>
<organism evidence="6 7">
    <name type="scientific">Clonostachys byssicola</name>
    <dbReference type="NCBI Taxonomy" id="160290"/>
    <lineage>
        <taxon>Eukaryota</taxon>
        <taxon>Fungi</taxon>
        <taxon>Dikarya</taxon>
        <taxon>Ascomycota</taxon>
        <taxon>Pezizomycotina</taxon>
        <taxon>Sordariomycetes</taxon>
        <taxon>Hypocreomycetidae</taxon>
        <taxon>Hypocreales</taxon>
        <taxon>Bionectriaceae</taxon>
        <taxon>Clonostachys</taxon>
    </lineage>
</organism>
<dbReference type="GO" id="GO:0005886">
    <property type="term" value="C:plasma membrane"/>
    <property type="evidence" value="ECO:0007669"/>
    <property type="project" value="TreeGrafter"/>
</dbReference>
<sequence length="555" mass="60180">MGLGVLEYTKLEHVPGTATLNKLHATPDDHDNVASLRANLKRDPKSGIILVPQPSDDPNDPYNWPRRKKELFTVSFMFGCGAVGAVGPILGPAFVQLSQQFEVSLTIWNIGMQGGLIGCIGLGSLFWNSLAVKYGKRPIYLFTTLGLMVTCFWAAASKSLISLFVSRLFTGFCMAPLEALVPASIADVWFVHERGFRSSLFNLGVLGGINLASVISGPIIEYAGFRATLYAMGGAFGIHLIMAIFWMPETAFARHTPIASNSQTKSSKVKEGSEVQSTVEEVDDAAKESGRVTGDIDQASIRPQSWAKSLAPYSGYKSDASFWKHLFQPFIMVVSLPVFWGSILFSICISWLVGISISLSQIFSAPPYDFSVTAVGAINASSFIASVLGMVIAGPLTDWLGTSLAKRNGGIYEPEFRLPIMAAYLAFTGAGFFAWGQSSYAKDPWPVPVVVCLGMINLGIQLGATGVITYVVDCHRDHASEAIGVMNFIKNMFAFGLVFYLNGWIETHGVRDCFFAIGGITVGCCLTAIPMYIFGKRARGWIASKDIIGKHQDME</sequence>
<feature type="transmembrane region" description="Helical" evidence="5">
    <location>
        <begin position="447"/>
        <end position="472"/>
    </location>
</feature>
<keyword evidence="4 5" id="KW-0472">Membrane</keyword>
<dbReference type="Gene3D" id="1.20.1250.20">
    <property type="entry name" value="MFS general substrate transporter like domains"/>
    <property type="match status" value="1"/>
</dbReference>
<dbReference type="Pfam" id="PF07690">
    <property type="entry name" value="MFS_1"/>
    <property type="match status" value="1"/>
</dbReference>
<dbReference type="AlphaFoldDB" id="A0A9N9XYQ9"/>
<evidence type="ECO:0000313" key="6">
    <source>
        <dbReference type="EMBL" id="CAG9981315.1"/>
    </source>
</evidence>
<dbReference type="PANTHER" id="PTHR23502:SF20">
    <property type="entry name" value="TRANSPORTER, PUTATIVE (AFU_ORTHOLOGUE AFUA_6G13880)-RELATED"/>
    <property type="match status" value="1"/>
</dbReference>
<feature type="transmembrane region" description="Helical" evidence="5">
    <location>
        <begin position="71"/>
        <end position="95"/>
    </location>
</feature>
<keyword evidence="3 5" id="KW-1133">Transmembrane helix</keyword>
<evidence type="ECO:0000256" key="5">
    <source>
        <dbReference type="SAM" id="Phobius"/>
    </source>
</evidence>
<dbReference type="PANTHER" id="PTHR23502">
    <property type="entry name" value="MAJOR FACILITATOR SUPERFAMILY"/>
    <property type="match status" value="1"/>
</dbReference>
<dbReference type="Proteomes" id="UP000754883">
    <property type="component" value="Unassembled WGS sequence"/>
</dbReference>
<dbReference type="OrthoDB" id="2585655at2759"/>
<comment type="caution">
    <text evidence="6">The sequence shown here is derived from an EMBL/GenBank/DDBJ whole genome shotgun (WGS) entry which is preliminary data.</text>
</comment>
<name>A0A9N9XYQ9_9HYPO</name>
<feature type="transmembrane region" description="Helical" evidence="5">
    <location>
        <begin position="203"/>
        <end position="223"/>
    </location>
</feature>
<evidence type="ECO:0000256" key="4">
    <source>
        <dbReference type="ARBA" id="ARBA00023136"/>
    </source>
</evidence>
<feature type="transmembrane region" description="Helical" evidence="5">
    <location>
        <begin position="374"/>
        <end position="396"/>
    </location>
</feature>
<feature type="transmembrane region" description="Helical" evidence="5">
    <location>
        <begin position="168"/>
        <end position="191"/>
    </location>
</feature>
<dbReference type="SUPFAM" id="SSF103473">
    <property type="entry name" value="MFS general substrate transporter"/>
    <property type="match status" value="1"/>
</dbReference>
<dbReference type="GO" id="GO:0022857">
    <property type="term" value="F:transmembrane transporter activity"/>
    <property type="evidence" value="ECO:0007669"/>
    <property type="project" value="InterPro"/>
</dbReference>
<feature type="transmembrane region" description="Helical" evidence="5">
    <location>
        <begin position="229"/>
        <end position="247"/>
    </location>
</feature>
<reference evidence="6" key="1">
    <citation type="submission" date="2021-10" db="EMBL/GenBank/DDBJ databases">
        <authorList>
            <person name="Piombo E."/>
        </authorList>
    </citation>
    <scope>NUCLEOTIDE SEQUENCE</scope>
</reference>
<evidence type="ECO:0000256" key="1">
    <source>
        <dbReference type="ARBA" id="ARBA00004141"/>
    </source>
</evidence>
<dbReference type="InterPro" id="IPR011701">
    <property type="entry name" value="MFS"/>
</dbReference>
<evidence type="ECO:0000256" key="2">
    <source>
        <dbReference type="ARBA" id="ARBA00022692"/>
    </source>
</evidence>
<keyword evidence="7" id="KW-1185">Reference proteome</keyword>
<proteinExistence type="predicted"/>
<keyword evidence="2 5" id="KW-0812">Transmembrane</keyword>
<feature type="transmembrane region" description="Helical" evidence="5">
    <location>
        <begin position="107"/>
        <end position="127"/>
    </location>
</feature>
<protein>
    <recommendedName>
        <fullName evidence="8">Major facilitator superfamily (MFS) profile domain-containing protein</fullName>
    </recommendedName>
</protein>
<feature type="transmembrane region" description="Helical" evidence="5">
    <location>
        <begin position="139"/>
        <end position="156"/>
    </location>
</feature>
<evidence type="ECO:0000256" key="3">
    <source>
        <dbReference type="ARBA" id="ARBA00022989"/>
    </source>
</evidence>
<accession>A0A9N9XYQ9</accession>
<evidence type="ECO:0000313" key="7">
    <source>
        <dbReference type="Proteomes" id="UP000754883"/>
    </source>
</evidence>
<feature type="transmembrane region" description="Helical" evidence="5">
    <location>
        <begin position="514"/>
        <end position="535"/>
    </location>
</feature>
<dbReference type="InterPro" id="IPR036259">
    <property type="entry name" value="MFS_trans_sf"/>
</dbReference>